<reference evidence="2 3" key="1">
    <citation type="submission" date="2018-07" db="EMBL/GenBank/DDBJ databases">
        <title>Genomic Encyclopedia of Type Strains, Phase IV (KMG-IV): sequencing the most valuable type-strain genomes for metagenomic binning, comparative biology and taxonomic classification.</title>
        <authorList>
            <person name="Goeker M."/>
        </authorList>
    </citation>
    <scope>NUCLEOTIDE SEQUENCE [LARGE SCALE GENOMIC DNA]</scope>
    <source>
        <strain evidence="2 3">DSM 27696</strain>
    </source>
</reference>
<dbReference type="Gene3D" id="3.30.450.20">
    <property type="entry name" value="PAS domain"/>
    <property type="match status" value="1"/>
</dbReference>
<dbReference type="PANTHER" id="PTHR33121">
    <property type="entry name" value="CYCLIC DI-GMP PHOSPHODIESTERASE PDEF"/>
    <property type="match status" value="1"/>
</dbReference>
<dbReference type="SUPFAM" id="SSF141868">
    <property type="entry name" value="EAL domain-like"/>
    <property type="match status" value="1"/>
</dbReference>
<accession>A0A368XVU4</accession>
<dbReference type="CDD" id="cd01948">
    <property type="entry name" value="EAL"/>
    <property type="match status" value="1"/>
</dbReference>
<evidence type="ECO:0000313" key="3">
    <source>
        <dbReference type="Proteomes" id="UP000252585"/>
    </source>
</evidence>
<dbReference type="SUPFAM" id="SSF103190">
    <property type="entry name" value="Sensory domain-like"/>
    <property type="match status" value="1"/>
</dbReference>
<sequence>MDPLDVMLELKKVKPYFQAIFSADSHEVIGYEVLGRIEIDNKVKSLGGFFHDPTVPDEFKIEVDQHIQGLALEKFIENGQDSLLFLNIQANYLSNNIDNNFIDKFLNYQEKGLDLTNVVLEITEHDFSGDLSSLSNTLKYLKTMGIKIAIDDLGTGASNLDRISLLEPDILKVDLLALQNETMSTAYHGVIYSLSLLARKLGAELLFEGVETAYQFHYAWRKNGRYYQGFFLSEPIASFINKNILKEKFRKDIHQFISIERENLTKQYALSQELSERLKKVLDKYKKTKDLDDRLVEIAKELNDVCFRIYLTDFEGFQTTSNIIRMDKEWTVDQTVRGKNWSWRPYFIQNLIRMQDEKNGILSDVYNDIETGEMIRTFSYPVSDGLFLFMDIPHIYLDDHQYLLW</sequence>
<feature type="domain" description="EAL" evidence="1">
    <location>
        <begin position="1"/>
        <end position="249"/>
    </location>
</feature>
<comment type="caution">
    <text evidence="2">The sequence shown here is derived from an EMBL/GenBank/DDBJ whole genome shotgun (WGS) entry which is preliminary data.</text>
</comment>
<dbReference type="RefSeq" id="WP_114352562.1">
    <property type="nucleotide sequence ID" value="NZ_QPJJ01000005.1"/>
</dbReference>
<evidence type="ECO:0000259" key="1">
    <source>
        <dbReference type="PROSITE" id="PS50883"/>
    </source>
</evidence>
<dbReference type="PROSITE" id="PS50883">
    <property type="entry name" value="EAL"/>
    <property type="match status" value="1"/>
</dbReference>
<dbReference type="EMBL" id="QPJJ01000005">
    <property type="protein sequence ID" value="RCW72015.1"/>
    <property type="molecule type" value="Genomic_DNA"/>
</dbReference>
<dbReference type="Pfam" id="PF00563">
    <property type="entry name" value="EAL"/>
    <property type="match status" value="1"/>
</dbReference>
<dbReference type="AlphaFoldDB" id="A0A368XVU4"/>
<protein>
    <submittedName>
        <fullName evidence="2">EAL domain-containing protein (Putative c-di-GMP-specific phosphodiesterase class I)</fullName>
    </submittedName>
</protein>
<dbReference type="InterPro" id="IPR035919">
    <property type="entry name" value="EAL_sf"/>
</dbReference>
<dbReference type="InterPro" id="IPR018842">
    <property type="entry name" value="YkuI_C"/>
</dbReference>
<dbReference type="Gene3D" id="1.20.5.170">
    <property type="match status" value="1"/>
</dbReference>
<proteinExistence type="predicted"/>
<keyword evidence="3" id="KW-1185">Reference proteome</keyword>
<dbReference type="PANTHER" id="PTHR33121:SF82">
    <property type="entry name" value="SIGNAL TRANSDUCTION PROTEIN CONTAINING A EAL DOMAIN"/>
    <property type="match status" value="1"/>
</dbReference>
<dbReference type="SMART" id="SM00052">
    <property type="entry name" value="EAL"/>
    <property type="match status" value="1"/>
</dbReference>
<dbReference type="InterPro" id="IPR001633">
    <property type="entry name" value="EAL_dom"/>
</dbReference>
<name>A0A368XVU4_9BACI</name>
<dbReference type="OrthoDB" id="1673646at2"/>
<dbReference type="Gene3D" id="3.20.20.450">
    <property type="entry name" value="EAL domain"/>
    <property type="match status" value="1"/>
</dbReference>
<evidence type="ECO:0000313" key="2">
    <source>
        <dbReference type="EMBL" id="RCW72015.1"/>
    </source>
</evidence>
<dbReference type="InterPro" id="IPR029151">
    <property type="entry name" value="Sensor-like_sf"/>
</dbReference>
<dbReference type="InterPro" id="IPR050706">
    <property type="entry name" value="Cyclic-di-GMP_PDE-like"/>
</dbReference>
<gene>
    <name evidence="2" type="ORF">DFR57_105200</name>
</gene>
<dbReference type="Pfam" id="PF10388">
    <property type="entry name" value="YkuI_C"/>
    <property type="match status" value="1"/>
</dbReference>
<dbReference type="GO" id="GO:0071111">
    <property type="term" value="F:cyclic-guanylate-specific phosphodiesterase activity"/>
    <property type="evidence" value="ECO:0007669"/>
    <property type="project" value="InterPro"/>
</dbReference>
<dbReference type="Proteomes" id="UP000252585">
    <property type="component" value="Unassembled WGS sequence"/>
</dbReference>
<organism evidence="2 3">
    <name type="scientific">Saliterribacillus persicus</name>
    <dbReference type="NCBI Taxonomy" id="930114"/>
    <lineage>
        <taxon>Bacteria</taxon>
        <taxon>Bacillati</taxon>
        <taxon>Bacillota</taxon>
        <taxon>Bacilli</taxon>
        <taxon>Bacillales</taxon>
        <taxon>Bacillaceae</taxon>
        <taxon>Saliterribacillus</taxon>
    </lineage>
</organism>